<protein>
    <submittedName>
        <fullName evidence="1">Uncharacterized protein</fullName>
    </submittedName>
</protein>
<evidence type="ECO:0000313" key="1">
    <source>
        <dbReference type="EMBL" id="KOF85667.1"/>
    </source>
</evidence>
<accession>A0A0L8H902</accession>
<dbReference type="OrthoDB" id="25503at2759"/>
<dbReference type="Gene3D" id="2.60.120.920">
    <property type="match status" value="1"/>
</dbReference>
<gene>
    <name evidence="1" type="ORF">OCBIM_22019965mg</name>
</gene>
<dbReference type="EMBL" id="KQ418839">
    <property type="protein sequence ID" value="KOF85667.1"/>
    <property type="molecule type" value="Genomic_DNA"/>
</dbReference>
<feature type="non-terminal residue" evidence="1">
    <location>
        <position position="111"/>
    </location>
</feature>
<organism evidence="1">
    <name type="scientific">Octopus bimaculoides</name>
    <name type="common">California two-spotted octopus</name>
    <dbReference type="NCBI Taxonomy" id="37653"/>
    <lineage>
        <taxon>Eukaryota</taxon>
        <taxon>Metazoa</taxon>
        <taxon>Spiralia</taxon>
        <taxon>Lophotrochozoa</taxon>
        <taxon>Mollusca</taxon>
        <taxon>Cephalopoda</taxon>
        <taxon>Coleoidea</taxon>
        <taxon>Octopodiformes</taxon>
        <taxon>Octopoda</taxon>
        <taxon>Incirrata</taxon>
        <taxon>Octopodidae</taxon>
        <taxon>Octopus</taxon>
    </lineage>
</organism>
<name>A0A0L8H902_OCTBM</name>
<dbReference type="InterPro" id="IPR043136">
    <property type="entry name" value="B30.2/SPRY_sf"/>
</dbReference>
<reference evidence="1" key="1">
    <citation type="submission" date="2015-07" db="EMBL/GenBank/DDBJ databases">
        <title>MeaNS - Measles Nucleotide Surveillance Program.</title>
        <authorList>
            <person name="Tran T."/>
            <person name="Druce J."/>
        </authorList>
    </citation>
    <scope>NUCLEOTIDE SEQUENCE</scope>
    <source>
        <strain evidence="1">UCB-OBI-ISO-001</strain>
        <tissue evidence="1">Gonad</tissue>
    </source>
</reference>
<proteinExistence type="predicted"/>
<dbReference type="AlphaFoldDB" id="A0A0L8H902"/>
<sequence length="111" mass="12534">MNAYKRETRSSHGVNNQLRTPVRSLNLTAAIAAAAADIRVFFSLARMMASSFVVGNSYNSKDKETRSCSDRLKSLYPAVNEEETALPRSWSPKDKYTYIGLSQNNLRVHYK</sequence>
<dbReference type="STRING" id="37653.A0A0L8H902"/>